<keyword evidence="3" id="KW-1185">Reference proteome</keyword>
<evidence type="ECO:0000313" key="2">
    <source>
        <dbReference type="EMBL" id="ATZ17780.1"/>
    </source>
</evidence>
<protein>
    <recommendedName>
        <fullName evidence="1">HTH-like domain-containing protein</fullName>
    </recommendedName>
</protein>
<proteinExistence type="predicted"/>
<gene>
    <name evidence="2" type="ORF">EMELA_v1c02070</name>
</gene>
<dbReference type="EMBL" id="CP024964">
    <property type="protein sequence ID" value="ATZ17780.1"/>
    <property type="molecule type" value="Genomic_DNA"/>
</dbReference>
<accession>A0A2K8NVB3</accession>
<organism evidence="2 3">
    <name type="scientific">Mesoplasma melaleucae</name>
    <dbReference type="NCBI Taxonomy" id="81459"/>
    <lineage>
        <taxon>Bacteria</taxon>
        <taxon>Bacillati</taxon>
        <taxon>Mycoplasmatota</taxon>
        <taxon>Mollicutes</taxon>
        <taxon>Entomoplasmatales</taxon>
        <taxon>Entomoplasmataceae</taxon>
        <taxon>Mesoplasma</taxon>
    </lineage>
</organism>
<sequence>MILIYDIFKESRKQFGYRRIKSELFKKHNILMNFKKIIKLMKSFSMIVGYLNRRQRKNKHLVGKNRFNVPDLIKRGFNKIKNRFII</sequence>
<dbReference type="RefSeq" id="WP_028124607.1">
    <property type="nucleotide sequence ID" value="NZ_CP024964.1"/>
</dbReference>
<reference evidence="2 3" key="1">
    <citation type="submission" date="2017-11" db="EMBL/GenBank/DDBJ databases">
        <title>Genome sequence of Entomoplasma melaleucae M1 (ATCC 49191).</title>
        <authorList>
            <person name="Lo W.-S."/>
            <person name="Gasparich G.E."/>
            <person name="Kuo C.-H."/>
        </authorList>
    </citation>
    <scope>NUCLEOTIDE SEQUENCE [LARGE SCALE GENOMIC DNA]</scope>
    <source>
        <strain evidence="2 3">M1</strain>
    </source>
</reference>
<name>A0A2K8NVB3_9MOLU</name>
<feature type="domain" description="HTH-like" evidence="1">
    <location>
        <begin position="3"/>
        <end position="46"/>
    </location>
</feature>
<dbReference type="KEGG" id="eml:EMELA_v1c02070"/>
<evidence type="ECO:0000259" key="1">
    <source>
        <dbReference type="Pfam" id="PF13276"/>
    </source>
</evidence>
<dbReference type="AlphaFoldDB" id="A0A2K8NVB3"/>
<dbReference type="InterPro" id="IPR025948">
    <property type="entry name" value="HTH-like_dom"/>
</dbReference>
<evidence type="ECO:0000313" key="3">
    <source>
        <dbReference type="Proteomes" id="UP000231896"/>
    </source>
</evidence>
<dbReference type="Pfam" id="PF13276">
    <property type="entry name" value="HTH_21"/>
    <property type="match status" value="1"/>
</dbReference>
<dbReference type="Proteomes" id="UP000231896">
    <property type="component" value="Chromosome"/>
</dbReference>